<evidence type="ECO:0000313" key="2">
    <source>
        <dbReference type="EMBL" id="GAH56575.1"/>
    </source>
</evidence>
<name>X1HHQ5_9ZZZZ</name>
<gene>
    <name evidence="2" type="ORF">S03H2_38485</name>
</gene>
<proteinExistence type="predicted"/>
<dbReference type="Pfam" id="PF00932">
    <property type="entry name" value="LTD"/>
    <property type="match status" value="1"/>
</dbReference>
<organism evidence="2">
    <name type="scientific">marine sediment metagenome</name>
    <dbReference type="NCBI Taxonomy" id="412755"/>
    <lineage>
        <taxon>unclassified sequences</taxon>
        <taxon>metagenomes</taxon>
        <taxon>ecological metagenomes</taxon>
    </lineage>
</organism>
<accession>X1HHQ5</accession>
<dbReference type="EMBL" id="BARU01023733">
    <property type="protein sequence ID" value="GAH56575.1"/>
    <property type="molecule type" value="Genomic_DNA"/>
</dbReference>
<dbReference type="Gene3D" id="2.60.40.1260">
    <property type="entry name" value="Lamin Tail domain"/>
    <property type="match status" value="1"/>
</dbReference>
<evidence type="ECO:0000259" key="1">
    <source>
        <dbReference type="PROSITE" id="PS51841"/>
    </source>
</evidence>
<dbReference type="InterPro" id="IPR001322">
    <property type="entry name" value="Lamin_tail_dom"/>
</dbReference>
<reference evidence="2" key="1">
    <citation type="journal article" date="2014" name="Front. Microbiol.">
        <title>High frequency of phylogenetically diverse reductive dehalogenase-homologous genes in deep subseafloor sedimentary metagenomes.</title>
        <authorList>
            <person name="Kawai M."/>
            <person name="Futagami T."/>
            <person name="Toyoda A."/>
            <person name="Takaki Y."/>
            <person name="Nishi S."/>
            <person name="Hori S."/>
            <person name="Arai W."/>
            <person name="Tsubouchi T."/>
            <person name="Morono Y."/>
            <person name="Uchiyama I."/>
            <person name="Ito T."/>
            <person name="Fujiyama A."/>
            <person name="Inagaki F."/>
            <person name="Takami H."/>
        </authorList>
    </citation>
    <scope>NUCLEOTIDE SEQUENCE</scope>
    <source>
        <strain evidence="2">Expedition CK06-06</strain>
    </source>
</reference>
<sequence>MKKILFITTFVVFVFIPISVYGAIVINEVYYDPEGADTGLEYIILYNNEDNSYSLTDHCLYASGKHYVFNSFNLGSKEKIIIYWNADGTNSSTNLYTGKEEWSNMGNTSGTVALFSTHESHKSS</sequence>
<dbReference type="SUPFAM" id="SSF74853">
    <property type="entry name" value="Lamin A/C globular tail domain"/>
    <property type="match status" value="1"/>
</dbReference>
<feature type="non-terminal residue" evidence="2">
    <location>
        <position position="124"/>
    </location>
</feature>
<dbReference type="AlphaFoldDB" id="X1HHQ5"/>
<protein>
    <recommendedName>
        <fullName evidence="1">LTD domain-containing protein</fullName>
    </recommendedName>
</protein>
<comment type="caution">
    <text evidence="2">The sequence shown here is derived from an EMBL/GenBank/DDBJ whole genome shotgun (WGS) entry which is preliminary data.</text>
</comment>
<dbReference type="PROSITE" id="PS51841">
    <property type="entry name" value="LTD"/>
    <property type="match status" value="1"/>
</dbReference>
<dbReference type="InterPro" id="IPR036415">
    <property type="entry name" value="Lamin_tail_dom_sf"/>
</dbReference>
<feature type="domain" description="LTD" evidence="1">
    <location>
        <begin position="19"/>
        <end position="111"/>
    </location>
</feature>